<comment type="caution">
    <text evidence="17">The sequence shown here is derived from an EMBL/GenBank/DDBJ whole genome shotgun (WGS) entry which is preliminary data.</text>
</comment>
<evidence type="ECO:0000256" key="1">
    <source>
        <dbReference type="ARBA" id="ARBA00004162"/>
    </source>
</evidence>
<dbReference type="OrthoDB" id="2015831at2759"/>
<dbReference type="SMART" id="SM00365">
    <property type="entry name" value="LRR_SD22"/>
    <property type="match status" value="5"/>
</dbReference>
<feature type="compositionally biased region" description="Polar residues" evidence="13">
    <location>
        <begin position="828"/>
        <end position="844"/>
    </location>
</feature>
<dbReference type="PANTHER" id="PTHR46473:SF10">
    <property type="entry name" value="LD45603P-RELATED"/>
    <property type="match status" value="1"/>
</dbReference>
<name>A0A817SGT7_9BILA</name>
<dbReference type="Proteomes" id="UP000663825">
    <property type="component" value="Unassembled WGS sequence"/>
</dbReference>
<keyword evidence="4" id="KW-0433">Leucine-rich repeat</keyword>
<evidence type="ECO:0000256" key="9">
    <source>
        <dbReference type="ARBA" id="ARBA00023065"/>
    </source>
</evidence>
<dbReference type="Proteomes" id="UP000663833">
    <property type="component" value="Unassembled WGS sequence"/>
</dbReference>
<dbReference type="EMBL" id="CAJOBO010002437">
    <property type="protein sequence ID" value="CAF4450957.1"/>
    <property type="molecule type" value="Genomic_DNA"/>
</dbReference>
<dbReference type="EMBL" id="CAJOBR010001303">
    <property type="protein sequence ID" value="CAF4596646.1"/>
    <property type="molecule type" value="Genomic_DNA"/>
</dbReference>
<protein>
    <recommendedName>
        <fullName evidence="16">LRRNT domain-containing protein</fullName>
    </recommendedName>
</protein>
<evidence type="ECO:0000313" key="23">
    <source>
        <dbReference type="Proteomes" id="UP000663825"/>
    </source>
</evidence>
<sequence length="1063" mass="123256">MNSIQLYIYFQLFTVITTLLYPCQYIDSNERILKCDVCKCLSLPSIYLTSNLCSLTSSYICMNNPNEELLRLKLDEITAIYSQTENQIEFHNFNHDITKYEQLCVIKNFTQITFFNLIFNFSSNQIPKCLSQISSLRFTNSLIENRNYLSEKLTFYNTTFDINNFNLISTKILILNSVQFLIKPFDINSIISLTHLTITQTKDFNLIGLFPHLSYLNLASTKLNDKQLNKIFSQITVPDLSTMILSDNQLATISNKFPSTIRYLDLSKNLIKSLDYYSFKSLYSLNILNLSYNSPLEIQQDTFTRIPYLEILDLSYSLPTLSFDDLFVPLQKLRQLNISGNHLDTFPNLPTPYDAHSIESLDHHLPVLYVDLSQNNFEKMVFDIFLSPSAQDKYILTINMNHNRLKTLYFPSILLNDTKRRGPFIELDVNNNPLECDCNLYETILNLFKNSPSYKQQTISNLSPSLQQKLPTASYSSDSNHYARYRRQYNLIQQTFSTNTFARQTHIRFLHLSNLTCINTIDPSTHRSLFNLNSSNSFCSYRKYCPSTCSCCSSPSISKLNCDCYMQCPIECSCQRSYDLTNNYVNCSHRQLNQIPLRIPYSTTHLFLNNNQIKSIENNITHLINLKYLSLANNYLEYLSNYDFSTMMKMEHLDLSSNRIENIQAKTFSNMINLKKLYLHNNLWIPKFYKDNVEFQSNIRLNFLTYANSLSCTRPTTSSLFPIERPLTAMDCCKYSTSESCQIPTSNIIINTDNHAHEISSTKSNYFLTKRIHEKYIILIAILILFVLTCIITVCIYRKKRLLFLKQKYLSNSDINKQVKCSRKKDLNSNPTYNHQENDNSLSYTDEDDYASIPLTISQTDSSSDNRFPSVVPPLPPPRSFILNRPISHSSTTSTSLTIRSSKNPCSSSLKTTQSCLQIKLDVLVLYSINDSEYINDTIGQQLENMYGRRFSFYFIHRDRMLGELDWLMANSCVTLLILRKPYNLIHDYMKILSTCLTLKCFIILINNDLNHQITSIKVREKIAGLYQTSDIYEWNSNPASLIHEQLELFLEQHCGSATYVTD</sequence>
<keyword evidence="3" id="KW-1003">Cell membrane</keyword>
<dbReference type="Gene3D" id="3.80.10.10">
    <property type="entry name" value="Ribonuclease Inhibitor"/>
    <property type="match status" value="2"/>
</dbReference>
<evidence type="ECO:0000256" key="6">
    <source>
        <dbReference type="ARBA" id="ARBA00022729"/>
    </source>
</evidence>
<reference evidence="17" key="1">
    <citation type="submission" date="2021-02" db="EMBL/GenBank/DDBJ databases">
        <authorList>
            <person name="Nowell W R."/>
        </authorList>
    </citation>
    <scope>NUCLEOTIDE SEQUENCE</scope>
</reference>
<feature type="chain" id="PRO_5035613969" description="LRRNT domain-containing protein" evidence="15">
    <location>
        <begin position="29"/>
        <end position="1063"/>
    </location>
</feature>
<dbReference type="InterPro" id="IPR001611">
    <property type="entry name" value="Leu-rich_rpt"/>
</dbReference>
<evidence type="ECO:0000313" key="20">
    <source>
        <dbReference type="EMBL" id="CAF4252359.1"/>
    </source>
</evidence>
<dbReference type="SMART" id="SM00369">
    <property type="entry name" value="LRR_TYP"/>
    <property type="match status" value="5"/>
</dbReference>
<organism evidence="17 23">
    <name type="scientific">Rotaria socialis</name>
    <dbReference type="NCBI Taxonomy" id="392032"/>
    <lineage>
        <taxon>Eukaryota</taxon>
        <taxon>Metazoa</taxon>
        <taxon>Spiralia</taxon>
        <taxon>Gnathifera</taxon>
        <taxon>Rotifera</taxon>
        <taxon>Eurotatoria</taxon>
        <taxon>Bdelloidea</taxon>
        <taxon>Philodinida</taxon>
        <taxon>Philodinidae</taxon>
        <taxon>Rotaria</taxon>
    </lineage>
</organism>
<evidence type="ECO:0000259" key="16">
    <source>
        <dbReference type="SMART" id="SM00013"/>
    </source>
</evidence>
<evidence type="ECO:0000256" key="14">
    <source>
        <dbReference type="SAM" id="Phobius"/>
    </source>
</evidence>
<evidence type="ECO:0000256" key="5">
    <source>
        <dbReference type="ARBA" id="ARBA00022692"/>
    </source>
</evidence>
<dbReference type="InterPro" id="IPR032675">
    <property type="entry name" value="LRR_dom_sf"/>
</dbReference>
<dbReference type="AlphaFoldDB" id="A0A817SGT7"/>
<dbReference type="GO" id="GO:0005886">
    <property type="term" value="C:plasma membrane"/>
    <property type="evidence" value="ECO:0007669"/>
    <property type="project" value="UniProtKB-SubCell"/>
</dbReference>
<dbReference type="PROSITE" id="PS51450">
    <property type="entry name" value="LRR"/>
    <property type="match status" value="5"/>
</dbReference>
<accession>A0A817SGT7</accession>
<evidence type="ECO:0000256" key="2">
    <source>
        <dbReference type="ARBA" id="ARBA00022448"/>
    </source>
</evidence>
<dbReference type="Proteomes" id="UP000663848">
    <property type="component" value="Unassembled WGS sequence"/>
</dbReference>
<evidence type="ECO:0000256" key="8">
    <source>
        <dbReference type="ARBA" id="ARBA00022989"/>
    </source>
</evidence>
<dbReference type="GO" id="GO:0034220">
    <property type="term" value="P:monoatomic ion transmembrane transport"/>
    <property type="evidence" value="ECO:0007669"/>
    <property type="project" value="UniProtKB-KW"/>
</dbReference>
<dbReference type="EMBL" id="CAJOBP010001090">
    <property type="protein sequence ID" value="CAF4252359.1"/>
    <property type="molecule type" value="Genomic_DNA"/>
</dbReference>
<evidence type="ECO:0000256" key="13">
    <source>
        <dbReference type="SAM" id="MobiDB-lite"/>
    </source>
</evidence>
<evidence type="ECO:0000313" key="19">
    <source>
        <dbReference type="EMBL" id="CAF3476600.1"/>
    </source>
</evidence>
<feature type="signal peptide" evidence="15">
    <location>
        <begin position="1"/>
        <end position="28"/>
    </location>
</feature>
<dbReference type="Proteomes" id="UP000663872">
    <property type="component" value="Unassembled WGS sequence"/>
</dbReference>
<proteinExistence type="predicted"/>
<comment type="subcellular location">
    <subcellularLocation>
        <location evidence="1">Cell membrane</location>
        <topology evidence="1">Single-pass membrane protein</topology>
    </subcellularLocation>
</comment>
<dbReference type="EMBL" id="CAJNXB010002981">
    <property type="protein sequence ID" value="CAF3290297.1"/>
    <property type="molecule type" value="Genomic_DNA"/>
</dbReference>
<keyword evidence="6 15" id="KW-0732">Signal</keyword>
<dbReference type="Proteomes" id="UP000663851">
    <property type="component" value="Unassembled WGS sequence"/>
</dbReference>
<feature type="region of interest" description="Disordered" evidence="13">
    <location>
        <begin position="826"/>
        <end position="845"/>
    </location>
</feature>
<feature type="transmembrane region" description="Helical" evidence="14">
    <location>
        <begin position="776"/>
        <end position="797"/>
    </location>
</feature>
<evidence type="ECO:0000313" key="18">
    <source>
        <dbReference type="EMBL" id="CAF3468681.1"/>
    </source>
</evidence>
<keyword evidence="24" id="KW-1185">Reference proteome</keyword>
<evidence type="ECO:0000256" key="3">
    <source>
        <dbReference type="ARBA" id="ARBA00022475"/>
    </source>
</evidence>
<evidence type="ECO:0000313" key="22">
    <source>
        <dbReference type="EMBL" id="CAF4596646.1"/>
    </source>
</evidence>
<evidence type="ECO:0000313" key="24">
    <source>
        <dbReference type="Proteomes" id="UP000663873"/>
    </source>
</evidence>
<evidence type="ECO:0000313" key="17">
    <source>
        <dbReference type="EMBL" id="CAF3290297.1"/>
    </source>
</evidence>
<evidence type="ECO:0000256" key="4">
    <source>
        <dbReference type="ARBA" id="ARBA00022614"/>
    </source>
</evidence>
<dbReference type="Pfam" id="PF13855">
    <property type="entry name" value="LRR_8"/>
    <property type="match status" value="2"/>
</dbReference>
<evidence type="ECO:0000256" key="7">
    <source>
        <dbReference type="ARBA" id="ARBA00022737"/>
    </source>
</evidence>
<dbReference type="EMBL" id="CAJNYD010003091">
    <property type="protein sequence ID" value="CAF3476600.1"/>
    <property type="molecule type" value="Genomic_DNA"/>
</dbReference>
<dbReference type="InterPro" id="IPR003591">
    <property type="entry name" value="Leu-rich_rpt_typical-subtyp"/>
</dbReference>
<evidence type="ECO:0000256" key="10">
    <source>
        <dbReference type="ARBA" id="ARBA00023136"/>
    </source>
</evidence>
<dbReference type="EMBL" id="CAJNYT010002448">
    <property type="protein sequence ID" value="CAF3468681.1"/>
    <property type="molecule type" value="Genomic_DNA"/>
</dbReference>
<keyword evidence="9" id="KW-0406">Ion transport</keyword>
<dbReference type="SUPFAM" id="SSF52058">
    <property type="entry name" value="L domain-like"/>
    <property type="match status" value="2"/>
</dbReference>
<evidence type="ECO:0000256" key="11">
    <source>
        <dbReference type="ARBA" id="ARBA00023157"/>
    </source>
</evidence>
<keyword evidence="10 14" id="KW-0472">Membrane</keyword>
<keyword evidence="7" id="KW-0677">Repeat</keyword>
<dbReference type="SMART" id="SM00013">
    <property type="entry name" value="LRRNT"/>
    <property type="match status" value="1"/>
</dbReference>
<keyword evidence="5 14" id="KW-0812">Transmembrane</keyword>
<dbReference type="PANTHER" id="PTHR46473">
    <property type="entry name" value="GH08155P"/>
    <property type="match status" value="1"/>
</dbReference>
<keyword evidence="8 14" id="KW-1133">Transmembrane helix</keyword>
<evidence type="ECO:0000256" key="15">
    <source>
        <dbReference type="SAM" id="SignalP"/>
    </source>
</evidence>
<keyword evidence="11" id="KW-1015">Disulfide bond</keyword>
<keyword evidence="12" id="KW-0407">Ion channel</keyword>
<gene>
    <name evidence="18" type="ORF">GRG538_LOCUS15483</name>
    <name evidence="21" type="ORF">HFQ381_LOCUS23880</name>
    <name evidence="19" type="ORF">LUA448_LOCUS23746</name>
    <name evidence="22" type="ORF">QYT958_LOCUS11268</name>
    <name evidence="17" type="ORF">TIS948_LOCUS17492</name>
    <name evidence="20" type="ORF">UJA718_LOCUS9626</name>
</gene>
<dbReference type="InterPro" id="IPR051432">
    <property type="entry name" value="KCNMA1_auxiliary"/>
</dbReference>
<evidence type="ECO:0000313" key="21">
    <source>
        <dbReference type="EMBL" id="CAF4450957.1"/>
    </source>
</evidence>
<keyword evidence="2" id="KW-0813">Transport</keyword>
<feature type="domain" description="LRRNT" evidence="16">
    <location>
        <begin position="567"/>
        <end position="605"/>
    </location>
</feature>
<dbReference type="InterPro" id="IPR000372">
    <property type="entry name" value="LRRNT"/>
</dbReference>
<dbReference type="Proteomes" id="UP000663873">
    <property type="component" value="Unassembled WGS sequence"/>
</dbReference>
<evidence type="ECO:0000256" key="12">
    <source>
        <dbReference type="ARBA" id="ARBA00023303"/>
    </source>
</evidence>